<comment type="similarity">
    <text evidence="5">Belongs to the QueA family.</text>
</comment>
<dbReference type="GO" id="GO:0005737">
    <property type="term" value="C:cytoplasm"/>
    <property type="evidence" value="ECO:0007669"/>
    <property type="project" value="UniProtKB-SubCell"/>
</dbReference>
<evidence type="ECO:0000256" key="2">
    <source>
        <dbReference type="ARBA" id="ARBA00022679"/>
    </source>
</evidence>
<dbReference type="GO" id="GO:0051075">
    <property type="term" value="F:S-adenosylmethionine:tRNA ribosyltransferase-isomerase activity"/>
    <property type="evidence" value="ECO:0007669"/>
    <property type="project" value="UniProtKB-EC"/>
</dbReference>
<sequence length="344" mass="36870">MTRLSDLDFDLPAELIAQEPAPQRDQSRLLALLGPETRHCGFRDVLSLLHDGDLLVLNDTKVLPARLFGTLSGGGRAEALLVEELSAGRWTAMVKPGRKLKRGATISFGSHQANVEGYLPGGERILQFSTDPYALMAEAGELPLPPYIQGKPADPDRYQTVFAARPGAVAAPTAGLHFTPELLGRLADRGIRTATLTLHVGPGTFRPIQVDDPAEHTMHAERFIVPPEAAGAIARTRLAGGRVVAVGTTVTRTLEAVSDPAGIVPAGEGATDLFIRPGYRFKVVDGLITNFHLPRSTLLMLVAAFADHAGLGGLARVQAAYREAVALRYRFFSFGDAMIMLPES</sequence>
<evidence type="ECO:0000256" key="3">
    <source>
        <dbReference type="ARBA" id="ARBA00022691"/>
    </source>
</evidence>
<comment type="catalytic activity">
    <reaction evidence="5">
        <text>7-aminomethyl-7-carbaguanosine(34) in tRNA + S-adenosyl-L-methionine = epoxyqueuosine(34) in tRNA + adenine + L-methionine + 2 H(+)</text>
        <dbReference type="Rhea" id="RHEA:32155"/>
        <dbReference type="Rhea" id="RHEA-COMP:10342"/>
        <dbReference type="Rhea" id="RHEA-COMP:18582"/>
        <dbReference type="ChEBI" id="CHEBI:15378"/>
        <dbReference type="ChEBI" id="CHEBI:16708"/>
        <dbReference type="ChEBI" id="CHEBI:57844"/>
        <dbReference type="ChEBI" id="CHEBI:59789"/>
        <dbReference type="ChEBI" id="CHEBI:82833"/>
        <dbReference type="ChEBI" id="CHEBI:194443"/>
        <dbReference type="EC" id="2.4.99.17"/>
    </reaction>
</comment>
<dbReference type="NCBIfam" id="NF001140">
    <property type="entry name" value="PRK00147.1"/>
    <property type="match status" value="1"/>
</dbReference>
<dbReference type="Gene3D" id="3.40.1780.10">
    <property type="entry name" value="QueA-like"/>
    <property type="match status" value="2"/>
</dbReference>
<name>A0A937X607_9BACT</name>
<dbReference type="NCBIfam" id="TIGR00113">
    <property type="entry name" value="queA"/>
    <property type="match status" value="1"/>
</dbReference>
<evidence type="ECO:0000313" key="6">
    <source>
        <dbReference type="EMBL" id="MBM3274814.1"/>
    </source>
</evidence>
<evidence type="ECO:0000313" key="7">
    <source>
        <dbReference type="Proteomes" id="UP000703893"/>
    </source>
</evidence>
<evidence type="ECO:0000256" key="5">
    <source>
        <dbReference type="HAMAP-Rule" id="MF_00113"/>
    </source>
</evidence>
<keyword evidence="6" id="KW-0328">Glycosyltransferase</keyword>
<comment type="caution">
    <text evidence="6">The sequence shown here is derived from an EMBL/GenBank/DDBJ whole genome shotgun (WGS) entry which is preliminary data.</text>
</comment>
<comment type="function">
    <text evidence="5">Transfers and isomerizes the ribose moiety from AdoMet to the 7-aminomethyl group of 7-deazaguanine (preQ1-tRNA) to give epoxyqueuosine (oQ-tRNA).</text>
</comment>
<dbReference type="InterPro" id="IPR036100">
    <property type="entry name" value="QueA_sf"/>
</dbReference>
<dbReference type="HAMAP" id="MF_00113">
    <property type="entry name" value="QueA"/>
    <property type="match status" value="1"/>
</dbReference>
<dbReference type="SUPFAM" id="SSF111337">
    <property type="entry name" value="QueA-like"/>
    <property type="match status" value="1"/>
</dbReference>
<gene>
    <name evidence="5 6" type="primary">queA</name>
    <name evidence="6" type="ORF">FJZ00_06655</name>
</gene>
<dbReference type="InterPro" id="IPR003699">
    <property type="entry name" value="QueA"/>
</dbReference>
<dbReference type="EC" id="2.4.99.17" evidence="5"/>
<keyword evidence="3 5" id="KW-0949">S-adenosyl-L-methionine</keyword>
<reference evidence="6 7" key="1">
    <citation type="submission" date="2019-03" db="EMBL/GenBank/DDBJ databases">
        <title>Lake Tanganyika Metagenome-Assembled Genomes (MAGs).</title>
        <authorList>
            <person name="Tran P."/>
        </authorList>
    </citation>
    <scope>NUCLEOTIDE SEQUENCE [LARGE SCALE GENOMIC DNA]</scope>
    <source>
        <strain evidence="6">K_DeepCast_65m_m2_236</strain>
    </source>
</reference>
<dbReference type="PANTHER" id="PTHR30307">
    <property type="entry name" value="S-ADENOSYLMETHIONINE:TRNA RIBOSYLTRANSFERASE-ISOMERASE"/>
    <property type="match status" value="1"/>
</dbReference>
<accession>A0A937X607</accession>
<proteinExistence type="inferred from homology"/>
<comment type="pathway">
    <text evidence="5">tRNA modification; tRNA-queuosine biosynthesis.</text>
</comment>
<dbReference type="GO" id="GO:0008616">
    <property type="term" value="P:tRNA queuosine(34) biosynthetic process"/>
    <property type="evidence" value="ECO:0007669"/>
    <property type="project" value="UniProtKB-UniRule"/>
</dbReference>
<dbReference type="Pfam" id="PF02547">
    <property type="entry name" value="Queuosine_synth"/>
    <property type="match status" value="1"/>
</dbReference>
<dbReference type="PANTHER" id="PTHR30307:SF0">
    <property type="entry name" value="S-ADENOSYLMETHIONINE:TRNA RIBOSYLTRANSFERASE-ISOMERASE"/>
    <property type="match status" value="1"/>
</dbReference>
<protein>
    <recommendedName>
        <fullName evidence="5">S-adenosylmethionine:tRNA ribosyltransferase-isomerase</fullName>
        <ecNumber evidence="5">2.4.99.17</ecNumber>
    </recommendedName>
    <alternativeName>
        <fullName evidence="5">Queuosine biosynthesis protein QueA</fullName>
    </alternativeName>
</protein>
<keyword evidence="1 5" id="KW-0963">Cytoplasm</keyword>
<dbReference type="EMBL" id="VGJX01000337">
    <property type="protein sequence ID" value="MBM3274814.1"/>
    <property type="molecule type" value="Genomic_DNA"/>
</dbReference>
<dbReference type="InterPro" id="IPR042119">
    <property type="entry name" value="QueA_dom2"/>
</dbReference>
<comment type="subcellular location">
    <subcellularLocation>
        <location evidence="5">Cytoplasm</location>
    </subcellularLocation>
</comment>
<evidence type="ECO:0000256" key="1">
    <source>
        <dbReference type="ARBA" id="ARBA00022490"/>
    </source>
</evidence>
<evidence type="ECO:0000256" key="4">
    <source>
        <dbReference type="ARBA" id="ARBA00022785"/>
    </source>
</evidence>
<organism evidence="6 7">
    <name type="scientific">Candidatus Tanganyikabacteria bacterium</name>
    <dbReference type="NCBI Taxonomy" id="2961651"/>
    <lineage>
        <taxon>Bacteria</taxon>
        <taxon>Bacillati</taxon>
        <taxon>Candidatus Sericytochromatia</taxon>
        <taxon>Candidatus Tanganyikabacteria</taxon>
    </lineage>
</organism>
<keyword evidence="2 5" id="KW-0808">Transferase</keyword>
<dbReference type="AlphaFoldDB" id="A0A937X607"/>
<dbReference type="InterPro" id="IPR042118">
    <property type="entry name" value="QueA_dom1"/>
</dbReference>
<dbReference type="Gene3D" id="2.40.10.240">
    <property type="entry name" value="QueA-like"/>
    <property type="match status" value="1"/>
</dbReference>
<comment type="subunit">
    <text evidence="5">Monomer.</text>
</comment>
<dbReference type="Proteomes" id="UP000703893">
    <property type="component" value="Unassembled WGS sequence"/>
</dbReference>
<keyword evidence="4 5" id="KW-0671">Queuosine biosynthesis</keyword>